<dbReference type="EMBL" id="VNHC01000002">
    <property type="protein sequence ID" value="TVV26862.1"/>
    <property type="molecule type" value="Genomic_DNA"/>
</dbReference>
<organism evidence="1 2">
    <name type="scientific">Weissella cibaria</name>
    <dbReference type="NCBI Taxonomy" id="137591"/>
    <lineage>
        <taxon>Bacteria</taxon>
        <taxon>Bacillati</taxon>
        <taxon>Bacillota</taxon>
        <taxon>Bacilli</taxon>
        <taxon>Lactobacillales</taxon>
        <taxon>Lactobacillaceae</taxon>
        <taxon>Weissella</taxon>
    </lineage>
</organism>
<dbReference type="AlphaFoldDB" id="A0A9Q8N885"/>
<reference evidence="1 2" key="1">
    <citation type="submission" date="2019-07" db="EMBL/GenBank/DDBJ databases">
        <title>Genome sequence of Weissella cibaria GK1.</title>
        <authorList>
            <person name="Choi H.-J."/>
        </authorList>
    </citation>
    <scope>NUCLEOTIDE SEQUENCE [LARGE SCALE GENOMIC DNA]</scope>
    <source>
        <strain evidence="1 2">GK1</strain>
    </source>
</reference>
<protein>
    <recommendedName>
        <fullName evidence="3">Antitoxin</fullName>
    </recommendedName>
</protein>
<gene>
    <name evidence="1" type="ORF">FO435_02640</name>
</gene>
<sequence length="72" mass="8518">MQKLKKKKRLLVRLFYTDSHGVSKNEVINTAASTLLEDWVDIREADEAYQKWVDSGMKEYTHDEMWQKLGVD</sequence>
<dbReference type="RefSeq" id="WP_063083556.1">
    <property type="nucleotide sequence ID" value="NZ_CP041193.1"/>
</dbReference>
<evidence type="ECO:0008006" key="3">
    <source>
        <dbReference type="Google" id="ProtNLM"/>
    </source>
</evidence>
<comment type="caution">
    <text evidence="1">The sequence shown here is derived from an EMBL/GenBank/DDBJ whole genome shotgun (WGS) entry which is preliminary data.</text>
</comment>
<evidence type="ECO:0000313" key="2">
    <source>
        <dbReference type="Proteomes" id="UP000320012"/>
    </source>
</evidence>
<name>A0A9Q8N885_9LACO</name>
<accession>A0A9Q8N885</accession>
<evidence type="ECO:0000313" key="1">
    <source>
        <dbReference type="EMBL" id="TVV26862.1"/>
    </source>
</evidence>
<proteinExistence type="predicted"/>
<dbReference type="InterPro" id="IPR046257">
    <property type="entry name" value="DUF6290"/>
</dbReference>
<dbReference type="Proteomes" id="UP000320012">
    <property type="component" value="Unassembled WGS sequence"/>
</dbReference>
<dbReference type="Pfam" id="PF19807">
    <property type="entry name" value="DUF6290"/>
    <property type="match status" value="1"/>
</dbReference>